<evidence type="ECO:0000313" key="2">
    <source>
        <dbReference type="EMBL" id="OCF34189.1"/>
    </source>
</evidence>
<organism evidence="2 3">
    <name type="scientific">Kwoniella heveanensis BCC8398</name>
    <dbReference type="NCBI Taxonomy" id="1296120"/>
    <lineage>
        <taxon>Eukaryota</taxon>
        <taxon>Fungi</taxon>
        <taxon>Dikarya</taxon>
        <taxon>Basidiomycota</taxon>
        <taxon>Agaricomycotina</taxon>
        <taxon>Tremellomycetes</taxon>
        <taxon>Tremellales</taxon>
        <taxon>Cryptococcaceae</taxon>
        <taxon>Kwoniella</taxon>
    </lineage>
</organism>
<reference evidence="3" key="2">
    <citation type="submission" date="2013-12" db="EMBL/GenBank/DDBJ databases">
        <title>Evolution of pathogenesis and genome organization in the Tremellales.</title>
        <authorList>
            <person name="Cuomo C."/>
            <person name="Litvintseva A."/>
            <person name="Heitman J."/>
            <person name="Chen Y."/>
            <person name="Sun S."/>
            <person name="Springer D."/>
            <person name="Dromer F."/>
            <person name="Young S."/>
            <person name="Zeng Q."/>
            <person name="Chapman S."/>
            <person name="Gujja S."/>
            <person name="Saif S."/>
            <person name="Birren B."/>
        </authorList>
    </citation>
    <scope>NUCLEOTIDE SEQUENCE [LARGE SCALE GENOMIC DNA]</scope>
    <source>
        <strain evidence="3">BCC8398</strain>
    </source>
</reference>
<evidence type="ECO:0000313" key="3">
    <source>
        <dbReference type="Proteomes" id="UP000092666"/>
    </source>
</evidence>
<feature type="region of interest" description="Disordered" evidence="1">
    <location>
        <begin position="355"/>
        <end position="387"/>
    </location>
</feature>
<feature type="compositionally biased region" description="Pro residues" evidence="1">
    <location>
        <begin position="181"/>
        <end position="193"/>
    </location>
</feature>
<evidence type="ECO:0000256" key="1">
    <source>
        <dbReference type="SAM" id="MobiDB-lite"/>
    </source>
</evidence>
<accession>A0A1B9GSZ1</accession>
<dbReference type="Proteomes" id="UP000092666">
    <property type="component" value="Unassembled WGS sequence"/>
</dbReference>
<feature type="region of interest" description="Disordered" evidence="1">
    <location>
        <begin position="173"/>
        <end position="211"/>
    </location>
</feature>
<proteinExistence type="predicted"/>
<feature type="compositionally biased region" description="Basic and acidic residues" evidence="1">
    <location>
        <begin position="468"/>
        <end position="477"/>
    </location>
</feature>
<gene>
    <name evidence="2" type="ORF">I316_04139</name>
</gene>
<feature type="compositionally biased region" description="Pro residues" evidence="1">
    <location>
        <begin position="361"/>
        <end position="377"/>
    </location>
</feature>
<feature type="compositionally biased region" description="Polar residues" evidence="1">
    <location>
        <begin position="423"/>
        <end position="433"/>
    </location>
</feature>
<dbReference type="AlphaFoldDB" id="A0A1B9GSZ1"/>
<reference evidence="2 3" key="1">
    <citation type="submission" date="2013-07" db="EMBL/GenBank/DDBJ databases">
        <title>The Genome Sequence of Cryptococcus heveanensis BCC8398.</title>
        <authorList>
            <consortium name="The Broad Institute Genome Sequencing Platform"/>
            <person name="Cuomo C."/>
            <person name="Litvintseva A."/>
            <person name="Chen Y."/>
            <person name="Heitman J."/>
            <person name="Sun S."/>
            <person name="Springer D."/>
            <person name="Dromer F."/>
            <person name="Young S.K."/>
            <person name="Zeng Q."/>
            <person name="Gargeya S."/>
            <person name="Fitzgerald M."/>
            <person name="Abouelleil A."/>
            <person name="Alvarado L."/>
            <person name="Berlin A.M."/>
            <person name="Chapman S.B."/>
            <person name="Dewar J."/>
            <person name="Goldberg J."/>
            <person name="Griggs A."/>
            <person name="Gujja S."/>
            <person name="Hansen M."/>
            <person name="Howarth C."/>
            <person name="Imamovic A."/>
            <person name="Larimer J."/>
            <person name="McCowan C."/>
            <person name="Murphy C."/>
            <person name="Pearson M."/>
            <person name="Priest M."/>
            <person name="Roberts A."/>
            <person name="Saif S."/>
            <person name="Shea T."/>
            <person name="Sykes S."/>
            <person name="Wortman J."/>
            <person name="Nusbaum C."/>
            <person name="Birren B."/>
        </authorList>
    </citation>
    <scope>NUCLEOTIDE SEQUENCE [LARGE SCALE GENOMIC DNA]</scope>
    <source>
        <strain evidence="2 3">BCC8398</strain>
    </source>
</reference>
<dbReference type="OrthoDB" id="2575565at2759"/>
<feature type="compositionally biased region" description="Basic residues" evidence="1">
    <location>
        <begin position="478"/>
        <end position="490"/>
    </location>
</feature>
<sequence length="523" mass="59283">MPMPMPMLLPSSFPKSASSIPRSRRDLYRSYLQHLRLLPDPHVWSVLIPRFQKLLFRHGHVTLDRDDRHHVAHTNNRRVDNVIQDGAPHAESSKAAEARASATANARARTRGEILVWRHQKALKQAGKELRRLRAAVACHPHALARLLEETYGQRGVLRWDKLRSISSLYDNRIPTKGDVLPPPLQPLRPPPKAPKESQPRARKHVPASAIRKEAERAIERDWTMIRPPVSLPAQMEMRNDEEVNREGKDSINFIGASEGGPESESGSRRMHEKGVIYNLRLLAGLELPRALNTALDSNTDSEAHFDTRIRSHPTPLPYPPEAHIAQRPPTLRAIRQSLDLSPLSSLSPSISLIFPRGRPSSPPPTLREPPLLPPKPKAVRQNPTTWSLPRRLDDRLLRRCYKRLWDSLDWVRPVTPLPSPPDSSNVAAATSARSDRSIERWKKCSYEEMRAYEQGQLDHSGTDDYDDARKEKEQGKGKNRGKLSKKRKAKDAAASEVTLDGVKDDGTWSIVSEDERRWISQV</sequence>
<name>A0A1B9GSZ1_9TREE</name>
<protein>
    <submittedName>
        <fullName evidence="2">Uncharacterized protein</fullName>
    </submittedName>
</protein>
<dbReference type="EMBL" id="KI669501">
    <property type="protein sequence ID" value="OCF34189.1"/>
    <property type="molecule type" value="Genomic_DNA"/>
</dbReference>
<keyword evidence="3" id="KW-1185">Reference proteome</keyword>
<feature type="region of interest" description="Disordered" evidence="1">
    <location>
        <begin position="1"/>
        <end position="20"/>
    </location>
</feature>
<feature type="region of interest" description="Disordered" evidence="1">
    <location>
        <begin position="454"/>
        <end position="507"/>
    </location>
</feature>
<feature type="region of interest" description="Disordered" evidence="1">
    <location>
        <begin position="413"/>
        <end position="433"/>
    </location>
</feature>